<protein>
    <submittedName>
        <fullName evidence="2">Uncharacterized protein</fullName>
    </submittedName>
</protein>
<accession>A0A4D4JYJ5</accession>
<evidence type="ECO:0000256" key="1">
    <source>
        <dbReference type="SAM" id="MobiDB-lite"/>
    </source>
</evidence>
<organism evidence="2 3">
    <name type="scientific">Streptomyces antimycoticus</name>
    <dbReference type="NCBI Taxonomy" id="68175"/>
    <lineage>
        <taxon>Bacteria</taxon>
        <taxon>Bacillati</taxon>
        <taxon>Actinomycetota</taxon>
        <taxon>Actinomycetes</taxon>
        <taxon>Kitasatosporales</taxon>
        <taxon>Streptomycetaceae</taxon>
        <taxon>Streptomyces</taxon>
        <taxon>Streptomyces violaceusniger group</taxon>
    </lineage>
</organism>
<gene>
    <name evidence="2" type="ORF">SANT12839_000210</name>
</gene>
<comment type="caution">
    <text evidence="2">The sequence shown here is derived from an EMBL/GenBank/DDBJ whole genome shotgun (WGS) entry which is preliminary data.</text>
</comment>
<dbReference type="EMBL" id="BJHV01000001">
    <property type="protein sequence ID" value="GDY39139.1"/>
    <property type="molecule type" value="Genomic_DNA"/>
</dbReference>
<evidence type="ECO:0000313" key="2">
    <source>
        <dbReference type="EMBL" id="GDY39139.1"/>
    </source>
</evidence>
<proteinExistence type="predicted"/>
<keyword evidence="3" id="KW-1185">Reference proteome</keyword>
<reference evidence="2 3" key="1">
    <citation type="journal article" date="2020" name="Int. J. Syst. Evol. Microbiol.">
        <title>Reclassification of Streptomyces castelarensis and Streptomyces sporoclivatus as later heterotypic synonyms of Streptomyces antimycoticus.</title>
        <authorList>
            <person name="Komaki H."/>
            <person name="Tamura T."/>
        </authorList>
    </citation>
    <scope>NUCLEOTIDE SEQUENCE [LARGE SCALE GENOMIC DNA]</scope>
    <source>
        <strain evidence="2 3">NBRC 12839</strain>
    </source>
</reference>
<dbReference type="AlphaFoldDB" id="A0A4D4JYJ5"/>
<sequence>MPETPPARPASRPDLRDGGAADSPTDTVGAMGAEGTTPGPEALLHSGLTTLGEVACRYQADEICPEDLPVIAAEALAAGLDSPTLCELAGWPRHADARDIRDAFEQALAESGIELPDPSLARRHALRRLAARLIDGETAPADLVTDDWWETEVETAAERSFVALIPQCECCIEYTLGLDQQTWTAQLRIAALALTSSPPIGPGC</sequence>
<feature type="region of interest" description="Disordered" evidence="1">
    <location>
        <begin position="1"/>
        <end position="42"/>
    </location>
</feature>
<name>A0A4D4JYJ5_9ACTN</name>
<dbReference type="Proteomes" id="UP000299290">
    <property type="component" value="Unassembled WGS sequence"/>
</dbReference>
<evidence type="ECO:0000313" key="3">
    <source>
        <dbReference type="Proteomes" id="UP000299290"/>
    </source>
</evidence>